<dbReference type="Proteomes" id="UP000237271">
    <property type="component" value="Unassembled WGS sequence"/>
</dbReference>
<dbReference type="EMBL" id="NCKW01008451">
    <property type="protein sequence ID" value="POM68029.1"/>
    <property type="molecule type" value="Genomic_DNA"/>
</dbReference>
<dbReference type="OrthoDB" id="10423008at2759"/>
<keyword evidence="3" id="KW-1185">Reference proteome</keyword>
<protein>
    <submittedName>
        <fullName evidence="2">Secreted RxLR effector peptide protein</fullName>
    </submittedName>
</protein>
<proteinExistence type="predicted"/>
<evidence type="ECO:0000313" key="3">
    <source>
        <dbReference type="Proteomes" id="UP000237271"/>
    </source>
</evidence>
<sequence length="136" mass="14120">RRLRAEHAHKVVKAVVPGNPSKLAADFLSTTKEKAILTKAFQQAMAANGDEAAVKAAIKLAAGAKDAARMSDTEVAKISEMMAATAKKNPKSWPRLRKFAKITLGAGVGALAIYGAYKLLTKDNAAAAAVDTTGSA</sequence>
<dbReference type="AlphaFoldDB" id="A0A2P4XRA4"/>
<accession>A0A2P4XRA4</accession>
<name>A0A2P4XRA4_9STRA</name>
<keyword evidence="1" id="KW-0812">Transmembrane</keyword>
<keyword evidence="1" id="KW-0472">Membrane</keyword>
<feature type="transmembrane region" description="Helical" evidence="1">
    <location>
        <begin position="99"/>
        <end position="117"/>
    </location>
</feature>
<evidence type="ECO:0000256" key="1">
    <source>
        <dbReference type="SAM" id="Phobius"/>
    </source>
</evidence>
<keyword evidence="1" id="KW-1133">Transmembrane helix</keyword>
<organism evidence="2 3">
    <name type="scientific">Phytophthora palmivora</name>
    <dbReference type="NCBI Taxonomy" id="4796"/>
    <lineage>
        <taxon>Eukaryota</taxon>
        <taxon>Sar</taxon>
        <taxon>Stramenopiles</taxon>
        <taxon>Oomycota</taxon>
        <taxon>Peronosporomycetes</taxon>
        <taxon>Peronosporales</taxon>
        <taxon>Peronosporaceae</taxon>
        <taxon>Phytophthora</taxon>
    </lineage>
</organism>
<feature type="non-terminal residue" evidence="2">
    <location>
        <position position="1"/>
    </location>
</feature>
<evidence type="ECO:0000313" key="2">
    <source>
        <dbReference type="EMBL" id="POM68029.1"/>
    </source>
</evidence>
<gene>
    <name evidence="2" type="ORF">PHPALM_15860</name>
</gene>
<comment type="caution">
    <text evidence="2">The sequence shown here is derived from an EMBL/GenBank/DDBJ whole genome shotgun (WGS) entry which is preliminary data.</text>
</comment>
<reference evidence="2 3" key="1">
    <citation type="journal article" date="2017" name="Genome Biol. Evol.">
        <title>Phytophthora megakarya and P. palmivora, closely related causal agents of cacao black pod rot, underwent increases in genome sizes and gene numbers by different mechanisms.</title>
        <authorList>
            <person name="Ali S.S."/>
            <person name="Shao J."/>
            <person name="Lary D.J."/>
            <person name="Kronmiller B."/>
            <person name="Shen D."/>
            <person name="Strem M.D."/>
            <person name="Amoako-Attah I."/>
            <person name="Akrofi A.Y."/>
            <person name="Begoude B.A."/>
            <person name="Ten Hoopen G.M."/>
            <person name="Coulibaly K."/>
            <person name="Kebe B.I."/>
            <person name="Melnick R.L."/>
            <person name="Guiltinan M.J."/>
            <person name="Tyler B.M."/>
            <person name="Meinhardt L.W."/>
            <person name="Bailey B.A."/>
        </authorList>
    </citation>
    <scope>NUCLEOTIDE SEQUENCE [LARGE SCALE GENOMIC DNA]</scope>
    <source>
        <strain evidence="3">sbr112.9</strain>
    </source>
</reference>